<sequence>MLADLFFRLNNYNCSVVNFSEPDFRSFGQIKCLYQLEFSEGGLLLKEIIESHYTDGIDSLEDVEIDGETATGYFTDIISPTLVKRFKFKVTKEKVTYSAINTEELLAAKENDFSEWLDFGGQPRPRNCTPSSLQCGGACLPIQTPSGGTTECQNNNSASVGAKVGELFNKWKDVASSPEGIAKAAGSVGGIVGNAVGGTLGKSAGTAAAKFVAKKATGQTTDIQSEIKEALPSLSGSIIGETLGHMVGGKVGGLIGGLIGSVASEGIKQVSEVRMSKKSELENEQVYKDANKLQKLIQLGRATAAGVQGKAKESTKGGAVSWAVGSITSAITGNDTLGDIASDYLPDEIKKRKGNP</sequence>
<organism evidence="1 2">
    <name type="scientific">Nodularia phage vB_NspS-kac65v151</name>
    <dbReference type="NCBI Taxonomy" id="2557579"/>
    <lineage>
        <taxon>Viruses</taxon>
        <taxon>Duplodnaviria</taxon>
        <taxon>Heunggongvirae</taxon>
        <taxon>Uroviricota</taxon>
        <taxon>Caudoviricetes</taxon>
        <taxon>Ravarandavirus</taxon>
        <taxon>Ravarandavirus kac65v151</taxon>
    </lineage>
</organism>
<proteinExistence type="predicted"/>
<evidence type="ECO:0000313" key="1">
    <source>
        <dbReference type="EMBL" id="QBQ73228.1"/>
    </source>
</evidence>
<gene>
    <name evidence="1" type="ORF">kac65v151_gp198</name>
</gene>
<dbReference type="Proteomes" id="UP000305794">
    <property type="component" value="Segment"/>
</dbReference>
<protein>
    <submittedName>
        <fullName evidence="1">Uncharacterized protein</fullName>
    </submittedName>
</protein>
<dbReference type="EMBL" id="MK605242">
    <property type="protein sequence ID" value="QBQ73228.1"/>
    <property type="molecule type" value="Genomic_DNA"/>
</dbReference>
<reference evidence="1 2" key="1">
    <citation type="submission" date="2019-03" db="EMBL/GenBank/DDBJ databases">
        <title>Diversity and diversification of Nodularia spumigena cyanophages in the Baltic Sea.</title>
        <authorList>
            <person name="Sulcius S."/>
            <person name="Holmfeldt K."/>
            <person name="Simoliunas E."/>
        </authorList>
    </citation>
    <scope>NUCLEOTIDE SEQUENCE [LARGE SCALE GENOMIC DNA]</scope>
</reference>
<evidence type="ECO:0000313" key="2">
    <source>
        <dbReference type="Proteomes" id="UP000305794"/>
    </source>
</evidence>
<name>A0A482MI23_9CAUD</name>
<keyword evidence="2" id="KW-1185">Reference proteome</keyword>
<accession>A0A482MI23</accession>